<dbReference type="GO" id="GO:0016810">
    <property type="term" value="F:hydrolase activity, acting on carbon-nitrogen (but not peptide) bonds"/>
    <property type="evidence" value="ECO:0007669"/>
    <property type="project" value="InterPro"/>
</dbReference>
<dbReference type="Proteomes" id="UP001280581">
    <property type="component" value="Unassembled WGS sequence"/>
</dbReference>
<evidence type="ECO:0000313" key="3">
    <source>
        <dbReference type="EMBL" id="KAK3216429.1"/>
    </source>
</evidence>
<evidence type="ECO:0000259" key="2">
    <source>
        <dbReference type="PROSITE" id="PS51677"/>
    </source>
</evidence>
<accession>A0AAN6RMT3</accession>
<protein>
    <recommendedName>
        <fullName evidence="2">NodB homology domain-containing protein</fullName>
    </recommendedName>
</protein>
<name>A0AAN6RMT3_9PLEO</name>
<proteinExistence type="predicted"/>
<keyword evidence="4" id="KW-1185">Reference proteome</keyword>
<evidence type="ECO:0000313" key="4">
    <source>
        <dbReference type="Proteomes" id="UP001280581"/>
    </source>
</evidence>
<dbReference type="AlphaFoldDB" id="A0AAN6RMT3"/>
<dbReference type="Gene3D" id="3.20.20.370">
    <property type="entry name" value="Glycoside hydrolase/deacetylase"/>
    <property type="match status" value="1"/>
</dbReference>
<keyword evidence="1" id="KW-0472">Membrane</keyword>
<evidence type="ECO:0000256" key="1">
    <source>
        <dbReference type="SAM" id="Phobius"/>
    </source>
</evidence>
<dbReference type="InterPro" id="IPR002509">
    <property type="entry name" value="NODB_dom"/>
</dbReference>
<dbReference type="Pfam" id="PF06985">
    <property type="entry name" value="HET"/>
    <property type="match status" value="1"/>
</dbReference>
<dbReference type="Pfam" id="PF01522">
    <property type="entry name" value="Polysacc_deac_1"/>
    <property type="match status" value="1"/>
</dbReference>
<dbReference type="EMBL" id="WVTA01000002">
    <property type="protein sequence ID" value="KAK3216429.1"/>
    <property type="molecule type" value="Genomic_DNA"/>
</dbReference>
<dbReference type="PANTHER" id="PTHR24148:SF73">
    <property type="entry name" value="HET DOMAIN PROTEIN (AFU_ORTHOLOGUE AFUA_8G01020)"/>
    <property type="match status" value="1"/>
</dbReference>
<dbReference type="InterPro" id="IPR052895">
    <property type="entry name" value="HetReg/Transcr_Mod"/>
</dbReference>
<sequence>MPRPSIRIFRFPTILSRRARRNRCVVMFLALAILITFITPFYIIYKPPQALIRYFQAKWPDVLFHADVKEKVIALTIDDAPSYYTNQIIDILKENDAKATFFIIGGQVKGREPELAHMIDAGMELANHAMHDEASRSVATQELQAQIKQVESLISTAYSAADGQVPEEKNGAALHGIVVSFTLPVIGPNKLTMRDWPPNKRTQFKYRPLTLANDSIRLVKVLPSRSPEGFLQLELWHDVLPSKYRCVSYRWGDQSVKSEILLNGCLFTVGPNLHAFLEEVYTWQEADLRNALWIDAMCIDQSCISERGHQVQRMGKIYSEAQEVFVWLGDHGPLADAFHEWLHTANSHQCPVHLRQQWDTIRFNAYWSRAWIKQEILLAQKVTVVLKAARLEWTILGTAIARTGHLESLDNEHAAHLWSFWGERWSHKHARERKPPQHDLFSFWSLLHMHKSSDCTDKRDRIYSILGLVSEGIPFPVNYAEPPADLFWRVGTSFDAWSPELVDILRAALLEETPPSQTQNPDTHIQSKPTLNPIPLIHSIRRNPTRTIRIPIRRVTTPSTHRLHRTTKCPYPHCTHSPPLPYSKSSLLICTNAPTEDPTPHGCIHGIAHRPHNLSSPFEIRITAHHRQRVVSTVVPSTAIRSKRKQDIVEIIERAHRSEEHHVPPSTTQAVKQLQATTIPTLSLSQRFLLLLKDPLQRLFDRHRSSLRNTNATTPPSA</sequence>
<organism evidence="3 4">
    <name type="scientific">Pseudopithomyces chartarum</name>
    <dbReference type="NCBI Taxonomy" id="1892770"/>
    <lineage>
        <taxon>Eukaryota</taxon>
        <taxon>Fungi</taxon>
        <taxon>Dikarya</taxon>
        <taxon>Ascomycota</taxon>
        <taxon>Pezizomycotina</taxon>
        <taxon>Dothideomycetes</taxon>
        <taxon>Pleosporomycetidae</taxon>
        <taxon>Pleosporales</taxon>
        <taxon>Massarineae</taxon>
        <taxon>Didymosphaeriaceae</taxon>
        <taxon>Pseudopithomyces</taxon>
    </lineage>
</organism>
<dbReference type="InterPro" id="IPR011330">
    <property type="entry name" value="Glyco_hydro/deAcase_b/a-brl"/>
</dbReference>
<dbReference type="GO" id="GO:0005975">
    <property type="term" value="P:carbohydrate metabolic process"/>
    <property type="evidence" value="ECO:0007669"/>
    <property type="project" value="InterPro"/>
</dbReference>
<keyword evidence="1" id="KW-0812">Transmembrane</keyword>
<dbReference type="PROSITE" id="PS51677">
    <property type="entry name" value="NODB"/>
    <property type="match status" value="1"/>
</dbReference>
<feature type="transmembrane region" description="Helical" evidence="1">
    <location>
        <begin position="24"/>
        <end position="45"/>
    </location>
</feature>
<comment type="caution">
    <text evidence="3">The sequence shown here is derived from an EMBL/GenBank/DDBJ whole genome shotgun (WGS) entry which is preliminary data.</text>
</comment>
<dbReference type="InterPro" id="IPR010730">
    <property type="entry name" value="HET"/>
</dbReference>
<dbReference type="PANTHER" id="PTHR24148">
    <property type="entry name" value="ANKYRIN REPEAT DOMAIN-CONTAINING PROTEIN 39 HOMOLOG-RELATED"/>
    <property type="match status" value="1"/>
</dbReference>
<gene>
    <name evidence="3" type="ORF">GRF29_8g3216420</name>
</gene>
<reference evidence="3 4" key="1">
    <citation type="submission" date="2021-02" db="EMBL/GenBank/DDBJ databases">
        <title>Genome assembly of Pseudopithomyces chartarum.</title>
        <authorList>
            <person name="Jauregui R."/>
            <person name="Singh J."/>
            <person name="Voisey C."/>
        </authorList>
    </citation>
    <scope>NUCLEOTIDE SEQUENCE [LARGE SCALE GENOMIC DNA]</scope>
    <source>
        <strain evidence="3 4">AGR01</strain>
    </source>
</reference>
<feature type="domain" description="NodB homology" evidence="2">
    <location>
        <begin position="71"/>
        <end position="157"/>
    </location>
</feature>
<keyword evidence="1" id="KW-1133">Transmembrane helix</keyword>
<dbReference type="SUPFAM" id="SSF88713">
    <property type="entry name" value="Glycoside hydrolase/deacetylase"/>
    <property type="match status" value="1"/>
</dbReference>